<feature type="domain" description="Glycosyl transferase family 3 N-terminal" evidence="7">
    <location>
        <begin position="2"/>
        <end position="64"/>
    </location>
</feature>
<dbReference type="InterPro" id="IPR035902">
    <property type="entry name" value="Nuc_phospho_transferase"/>
</dbReference>
<keyword evidence="1 5" id="KW-0328">Glycosyltransferase</keyword>
<dbReference type="SUPFAM" id="SSF47648">
    <property type="entry name" value="Nucleoside phosphorylase/phosphoribosyltransferase N-terminal domain"/>
    <property type="match status" value="1"/>
</dbReference>
<evidence type="ECO:0000313" key="8">
    <source>
        <dbReference type="EMBL" id="MEI5908729.1"/>
    </source>
</evidence>
<name>A0ABU8HHT6_9BACI</name>
<evidence type="ECO:0000256" key="3">
    <source>
        <dbReference type="ARBA" id="ARBA00022822"/>
    </source>
</evidence>
<keyword evidence="5" id="KW-0460">Magnesium</keyword>
<keyword evidence="4 5" id="KW-0057">Aromatic amino acid biosynthesis</keyword>
<feature type="binding site" evidence="5">
    <location>
        <position position="79"/>
    </location>
    <ligand>
        <name>anthranilate</name>
        <dbReference type="ChEBI" id="CHEBI:16567"/>
        <label>1</label>
    </ligand>
</feature>
<comment type="pathway">
    <text evidence="5">Amino-acid biosynthesis; L-tryptophan biosynthesis; L-tryptophan from chorismate: step 2/5.</text>
</comment>
<comment type="subunit">
    <text evidence="5">Homodimer.</text>
</comment>
<feature type="binding site" evidence="5">
    <location>
        <position position="87"/>
    </location>
    <ligand>
        <name>5-phospho-alpha-D-ribose 1-diphosphate</name>
        <dbReference type="ChEBI" id="CHEBI:58017"/>
    </ligand>
</feature>
<dbReference type="Pfam" id="PF00591">
    <property type="entry name" value="Glycos_transf_3"/>
    <property type="match status" value="1"/>
</dbReference>
<dbReference type="SUPFAM" id="SSF52418">
    <property type="entry name" value="Nucleoside phosphorylase/phosphoribosyltransferase catalytic domain"/>
    <property type="match status" value="1"/>
</dbReference>
<keyword evidence="5" id="KW-0028">Amino-acid biosynthesis</keyword>
<feature type="binding site" evidence="5">
    <location>
        <begin position="107"/>
        <end position="115"/>
    </location>
    <ligand>
        <name>5-phospho-alpha-D-ribose 1-diphosphate</name>
        <dbReference type="ChEBI" id="CHEBI:58017"/>
    </ligand>
</feature>
<evidence type="ECO:0000313" key="9">
    <source>
        <dbReference type="Proteomes" id="UP001312865"/>
    </source>
</evidence>
<reference evidence="8 9" key="1">
    <citation type="journal article" date="2018" name="J. Microbiol.">
        <title>Bacillus spongiae sp. nov., isolated from sponge of Jeju Island.</title>
        <authorList>
            <person name="Lee G.E."/>
            <person name="Im W.T."/>
            <person name="Park J.S."/>
        </authorList>
    </citation>
    <scope>NUCLEOTIDE SEQUENCE [LARGE SCALE GENOMIC DNA]</scope>
    <source>
        <strain evidence="8 9">135PIL107-10</strain>
    </source>
</reference>
<evidence type="ECO:0000256" key="1">
    <source>
        <dbReference type="ARBA" id="ARBA00022676"/>
    </source>
</evidence>
<comment type="catalytic activity">
    <reaction evidence="5">
        <text>N-(5-phospho-beta-D-ribosyl)anthranilate + diphosphate = 5-phospho-alpha-D-ribose 1-diphosphate + anthranilate</text>
        <dbReference type="Rhea" id="RHEA:11768"/>
        <dbReference type="ChEBI" id="CHEBI:16567"/>
        <dbReference type="ChEBI" id="CHEBI:18277"/>
        <dbReference type="ChEBI" id="CHEBI:33019"/>
        <dbReference type="ChEBI" id="CHEBI:58017"/>
        <dbReference type="EC" id="2.4.2.18"/>
    </reaction>
</comment>
<dbReference type="EC" id="2.4.2.18" evidence="5"/>
<dbReference type="GO" id="GO:0004048">
    <property type="term" value="F:anthranilate phosphoribosyltransferase activity"/>
    <property type="evidence" value="ECO:0007669"/>
    <property type="project" value="UniProtKB-EC"/>
</dbReference>
<feature type="binding site" evidence="5">
    <location>
        <position position="165"/>
    </location>
    <ligand>
        <name>anthranilate</name>
        <dbReference type="ChEBI" id="CHEBI:16567"/>
        <label>2</label>
    </ligand>
</feature>
<feature type="binding site" evidence="5">
    <location>
        <begin position="89"/>
        <end position="92"/>
    </location>
    <ligand>
        <name>5-phospho-alpha-D-ribose 1-diphosphate</name>
        <dbReference type="ChEBI" id="CHEBI:58017"/>
    </ligand>
</feature>
<sequence length="342" mass="36909">MKQYIHKLSQRQSLSFDEMKEAAAQLLSDSVKETEIAAFLLALRTKGETAEEIAALVSVLKENAQTFSVAENDIIDVCGTGGDGVGSFNISTTTAFVLAGAGLTVAKHGNRSISSSSGSSDVLEELGIHMGMTMKESEELLQQTGLTFLFAPTVHSKLKKIMKVRKELRVPTIFNVIGPLTNPLPISYQLMGVYQQEYMPRIAEVMASNDQKRSIIVHGAAGMDEASPLGTNKCLLVENKQIKPFDLHPEEVGLPLYSLQDIKGGSPQENAEILLNVLKGKEGAHLDTVLLNAGLAMFTANKVESIAEGVKVARESVTSGSALNKLREIQKITQNKKQGVTV</sequence>
<feature type="domain" description="Glycosyl transferase family 3" evidence="6">
    <location>
        <begin position="72"/>
        <end position="323"/>
    </location>
</feature>
<feature type="binding site" evidence="5">
    <location>
        <position position="110"/>
    </location>
    <ligand>
        <name>anthranilate</name>
        <dbReference type="ChEBI" id="CHEBI:16567"/>
        <label>1</label>
    </ligand>
</feature>
<dbReference type="InterPro" id="IPR000312">
    <property type="entry name" value="Glycosyl_Trfase_fam3"/>
</dbReference>
<feature type="binding site" evidence="5">
    <location>
        <position position="224"/>
    </location>
    <ligand>
        <name>Mg(2+)</name>
        <dbReference type="ChEBI" id="CHEBI:18420"/>
        <label>2</label>
    </ligand>
</feature>
<evidence type="ECO:0000259" key="7">
    <source>
        <dbReference type="Pfam" id="PF02885"/>
    </source>
</evidence>
<comment type="caution">
    <text evidence="5">Lacks conserved residue(s) required for the propagation of feature annotation.</text>
</comment>
<dbReference type="InterPro" id="IPR036320">
    <property type="entry name" value="Glycosyl_Trfase_fam3_N_dom_sf"/>
</dbReference>
<dbReference type="Gene3D" id="3.40.1030.10">
    <property type="entry name" value="Nucleoside phosphorylase/phosphoribosyltransferase catalytic domain"/>
    <property type="match status" value="1"/>
</dbReference>
<dbReference type="InterPro" id="IPR005940">
    <property type="entry name" value="Anthranilate_Pribosyl_Tfrase"/>
</dbReference>
<feature type="binding site" evidence="5">
    <location>
        <begin position="82"/>
        <end position="83"/>
    </location>
    <ligand>
        <name>5-phospho-alpha-D-ribose 1-diphosphate</name>
        <dbReference type="ChEBI" id="CHEBI:58017"/>
    </ligand>
</feature>
<feature type="binding site" evidence="5">
    <location>
        <position position="225"/>
    </location>
    <ligand>
        <name>Mg(2+)</name>
        <dbReference type="ChEBI" id="CHEBI:18420"/>
        <label>1</label>
    </ligand>
</feature>
<dbReference type="HAMAP" id="MF_00211">
    <property type="entry name" value="TrpD"/>
    <property type="match status" value="1"/>
</dbReference>
<keyword evidence="9" id="KW-1185">Reference proteome</keyword>
<dbReference type="Gene3D" id="1.20.970.10">
    <property type="entry name" value="Transferase, Pyrimidine Nucleoside Phosphorylase, Chain C"/>
    <property type="match status" value="1"/>
</dbReference>
<comment type="similarity">
    <text evidence="5">Belongs to the anthranilate phosphoribosyltransferase family.</text>
</comment>
<comment type="caution">
    <text evidence="8">The sequence shown here is derived from an EMBL/GenBank/DDBJ whole genome shotgun (WGS) entry which is preliminary data.</text>
</comment>
<gene>
    <name evidence="5 8" type="primary">trpD</name>
    <name evidence="8" type="ORF">WAK64_16905</name>
</gene>
<dbReference type="EMBL" id="JBBAXC010000015">
    <property type="protein sequence ID" value="MEI5908729.1"/>
    <property type="molecule type" value="Genomic_DNA"/>
</dbReference>
<dbReference type="NCBIfam" id="TIGR01245">
    <property type="entry name" value="trpD"/>
    <property type="match status" value="1"/>
</dbReference>
<dbReference type="Proteomes" id="UP001312865">
    <property type="component" value="Unassembled WGS sequence"/>
</dbReference>
<proteinExistence type="inferred from homology"/>
<feature type="binding site" evidence="5">
    <location>
        <position position="119"/>
    </location>
    <ligand>
        <name>5-phospho-alpha-D-ribose 1-diphosphate</name>
        <dbReference type="ChEBI" id="CHEBI:58017"/>
    </ligand>
</feature>
<dbReference type="PANTHER" id="PTHR43285">
    <property type="entry name" value="ANTHRANILATE PHOSPHORIBOSYLTRANSFERASE"/>
    <property type="match status" value="1"/>
</dbReference>
<keyword evidence="5" id="KW-0479">Metal-binding</keyword>
<accession>A0ABU8HHT6</accession>
<keyword evidence="3 5" id="KW-0822">Tryptophan biosynthesis</keyword>
<dbReference type="RefSeq" id="WP_336588176.1">
    <property type="nucleotide sequence ID" value="NZ_JBBAXC010000015.1"/>
</dbReference>
<dbReference type="Pfam" id="PF02885">
    <property type="entry name" value="Glycos_trans_3N"/>
    <property type="match status" value="1"/>
</dbReference>
<keyword evidence="2 5" id="KW-0808">Transferase</keyword>
<evidence type="ECO:0000256" key="2">
    <source>
        <dbReference type="ARBA" id="ARBA00022679"/>
    </source>
</evidence>
<evidence type="ECO:0000256" key="4">
    <source>
        <dbReference type="ARBA" id="ARBA00023141"/>
    </source>
</evidence>
<protein>
    <recommendedName>
        <fullName evidence="5">Anthranilate phosphoribosyltransferase</fullName>
        <ecNumber evidence="5">2.4.2.18</ecNumber>
    </recommendedName>
</protein>
<dbReference type="InterPro" id="IPR017459">
    <property type="entry name" value="Glycosyl_Trfase_fam3_N_dom"/>
</dbReference>
<feature type="binding site" evidence="5">
    <location>
        <position position="91"/>
    </location>
    <ligand>
        <name>Mg(2+)</name>
        <dbReference type="ChEBI" id="CHEBI:18420"/>
        <label>1</label>
    </ligand>
</feature>
<comment type="cofactor">
    <cofactor evidence="5">
        <name>Mg(2+)</name>
        <dbReference type="ChEBI" id="CHEBI:18420"/>
    </cofactor>
    <text evidence="5">Binds 2 magnesium ions per monomer.</text>
</comment>
<evidence type="ECO:0000259" key="6">
    <source>
        <dbReference type="Pfam" id="PF00591"/>
    </source>
</evidence>
<feature type="binding site" evidence="5">
    <location>
        <position position="225"/>
    </location>
    <ligand>
        <name>Mg(2+)</name>
        <dbReference type="ChEBI" id="CHEBI:18420"/>
        <label>2</label>
    </ligand>
</feature>
<feature type="binding site" evidence="5">
    <location>
        <position position="79"/>
    </location>
    <ligand>
        <name>5-phospho-alpha-D-ribose 1-diphosphate</name>
        <dbReference type="ChEBI" id="CHEBI:58017"/>
    </ligand>
</feature>
<organism evidence="8 9">
    <name type="scientific">Bacillus spongiae</name>
    <dbReference type="NCBI Taxonomy" id="2683610"/>
    <lineage>
        <taxon>Bacteria</taxon>
        <taxon>Bacillati</taxon>
        <taxon>Bacillota</taxon>
        <taxon>Bacilli</taxon>
        <taxon>Bacillales</taxon>
        <taxon>Bacillaceae</taxon>
        <taxon>Bacillus</taxon>
    </lineage>
</organism>
<dbReference type="PANTHER" id="PTHR43285:SF2">
    <property type="entry name" value="ANTHRANILATE PHOSPHORIBOSYLTRANSFERASE"/>
    <property type="match status" value="1"/>
</dbReference>
<comment type="function">
    <text evidence="5">Catalyzes the transfer of the phosphoribosyl group of 5-phosphorylribose-1-pyrophosphate (PRPP) to anthranilate to yield N-(5'-phosphoribosyl)-anthranilate (PRA).</text>
</comment>
<evidence type="ECO:0000256" key="5">
    <source>
        <dbReference type="HAMAP-Rule" id="MF_00211"/>
    </source>
</evidence>